<evidence type="ECO:0000256" key="7">
    <source>
        <dbReference type="ARBA" id="ARBA00023040"/>
    </source>
</evidence>
<feature type="transmembrane region" description="Helical" evidence="14">
    <location>
        <begin position="106"/>
        <end position="125"/>
    </location>
</feature>
<dbReference type="PRINTS" id="PR00237">
    <property type="entry name" value="GPCRRHODOPSN"/>
</dbReference>
<keyword evidence="4 13" id="KW-0812">Transmembrane</keyword>
<evidence type="ECO:0000256" key="13">
    <source>
        <dbReference type="RuleBase" id="RU000688"/>
    </source>
</evidence>
<dbReference type="SUPFAM" id="SSF81321">
    <property type="entry name" value="Family A G protein-coupled receptor-like"/>
    <property type="match status" value="1"/>
</dbReference>
<organism evidence="16 17">
    <name type="scientific">Pyxicephalus adspersus</name>
    <name type="common">African bullfrog</name>
    <dbReference type="NCBI Taxonomy" id="30357"/>
    <lineage>
        <taxon>Eukaryota</taxon>
        <taxon>Metazoa</taxon>
        <taxon>Chordata</taxon>
        <taxon>Craniata</taxon>
        <taxon>Vertebrata</taxon>
        <taxon>Euteleostomi</taxon>
        <taxon>Amphibia</taxon>
        <taxon>Batrachia</taxon>
        <taxon>Anura</taxon>
        <taxon>Neobatrachia</taxon>
        <taxon>Ranoidea</taxon>
        <taxon>Pyxicephalidae</taxon>
        <taxon>Pyxicephalinae</taxon>
        <taxon>Pyxicephalus</taxon>
    </lineage>
</organism>
<dbReference type="PANTHER" id="PTHR24242">
    <property type="entry name" value="G-PROTEIN COUPLED RECEPTOR"/>
    <property type="match status" value="1"/>
</dbReference>
<dbReference type="AlphaFoldDB" id="A0AAV3A904"/>
<keyword evidence="11" id="KW-0325">Glycoprotein</keyword>
<dbReference type="InterPro" id="IPR050939">
    <property type="entry name" value="Olfactory_GPCR1"/>
</dbReference>
<dbReference type="PRINTS" id="PR00245">
    <property type="entry name" value="OLFACTORYR"/>
</dbReference>
<dbReference type="PROSITE" id="PS50262">
    <property type="entry name" value="G_PROTEIN_RECEP_F1_2"/>
    <property type="match status" value="1"/>
</dbReference>
<feature type="transmembrane region" description="Helical" evidence="14">
    <location>
        <begin position="247"/>
        <end position="266"/>
    </location>
</feature>
<keyword evidence="6 14" id="KW-1133">Transmembrane helix</keyword>
<dbReference type="InterPro" id="IPR000725">
    <property type="entry name" value="Olfact_rcpt"/>
</dbReference>
<evidence type="ECO:0000256" key="4">
    <source>
        <dbReference type="ARBA" id="ARBA00022692"/>
    </source>
</evidence>
<feature type="transmembrane region" description="Helical" evidence="14">
    <location>
        <begin position="146"/>
        <end position="163"/>
    </location>
</feature>
<dbReference type="GO" id="GO:0004984">
    <property type="term" value="F:olfactory receptor activity"/>
    <property type="evidence" value="ECO:0007669"/>
    <property type="project" value="InterPro"/>
</dbReference>
<comment type="subcellular location">
    <subcellularLocation>
        <location evidence="1 14">Cell membrane</location>
        <topology evidence="1 14">Multi-pass membrane protein</topology>
    </subcellularLocation>
</comment>
<keyword evidence="8 14" id="KW-0472">Membrane</keyword>
<dbReference type="Proteomes" id="UP001181693">
    <property type="component" value="Unassembled WGS sequence"/>
</dbReference>
<evidence type="ECO:0000256" key="10">
    <source>
        <dbReference type="ARBA" id="ARBA00023170"/>
    </source>
</evidence>
<dbReference type="InterPro" id="IPR000276">
    <property type="entry name" value="GPCR_Rhodpsn"/>
</dbReference>
<dbReference type="CDD" id="cd13954">
    <property type="entry name" value="7tmA_OR"/>
    <property type="match status" value="1"/>
</dbReference>
<evidence type="ECO:0000313" key="17">
    <source>
        <dbReference type="Proteomes" id="UP001181693"/>
    </source>
</evidence>
<evidence type="ECO:0000256" key="3">
    <source>
        <dbReference type="ARBA" id="ARBA00022606"/>
    </source>
</evidence>
<feature type="domain" description="G-protein coupled receptors family 1 profile" evidence="15">
    <location>
        <begin position="46"/>
        <end position="295"/>
    </location>
</feature>
<dbReference type="Gene3D" id="1.20.1070.10">
    <property type="entry name" value="Rhodopsin 7-helix transmembrane proteins"/>
    <property type="match status" value="1"/>
</dbReference>
<dbReference type="EMBL" id="DYDO01000007">
    <property type="protein sequence ID" value="DBA20871.1"/>
    <property type="molecule type" value="Genomic_DNA"/>
</dbReference>
<keyword evidence="7 13" id="KW-0297">G-protein coupled receptor</keyword>
<dbReference type="FunFam" id="1.20.1070.10:FF:000001">
    <property type="entry name" value="Olfactory receptor"/>
    <property type="match status" value="1"/>
</dbReference>
<dbReference type="InterPro" id="IPR017452">
    <property type="entry name" value="GPCR_Rhodpsn_7TM"/>
</dbReference>
<dbReference type="Pfam" id="PF13853">
    <property type="entry name" value="7tm_4"/>
    <property type="match status" value="1"/>
</dbReference>
<dbReference type="PROSITE" id="PS00237">
    <property type="entry name" value="G_PROTEIN_RECEP_F1_1"/>
    <property type="match status" value="1"/>
</dbReference>
<evidence type="ECO:0000256" key="1">
    <source>
        <dbReference type="ARBA" id="ARBA00004651"/>
    </source>
</evidence>
<evidence type="ECO:0000256" key="5">
    <source>
        <dbReference type="ARBA" id="ARBA00022725"/>
    </source>
</evidence>
<evidence type="ECO:0000256" key="9">
    <source>
        <dbReference type="ARBA" id="ARBA00023157"/>
    </source>
</evidence>
<keyword evidence="10 13" id="KW-0675">Receptor</keyword>
<evidence type="ECO:0000313" key="16">
    <source>
        <dbReference type="EMBL" id="DBA20871.1"/>
    </source>
</evidence>
<evidence type="ECO:0000256" key="6">
    <source>
        <dbReference type="ARBA" id="ARBA00022989"/>
    </source>
</evidence>
<feature type="transmembrane region" description="Helical" evidence="14">
    <location>
        <begin position="65"/>
        <end position="86"/>
    </location>
</feature>
<gene>
    <name evidence="16" type="ORF">GDO54_017611</name>
</gene>
<name>A0AAV3A904_PYXAD</name>
<comment type="similarity">
    <text evidence="13">Belongs to the G-protein coupled receptor 1 family.</text>
</comment>
<accession>A0AAV3A904</accession>
<keyword evidence="17" id="KW-1185">Reference proteome</keyword>
<dbReference type="GO" id="GO:0004930">
    <property type="term" value="F:G protein-coupled receptor activity"/>
    <property type="evidence" value="ECO:0007669"/>
    <property type="project" value="UniProtKB-KW"/>
</dbReference>
<comment type="caution">
    <text evidence="16">The sequence shown here is derived from an EMBL/GenBank/DDBJ whole genome shotgun (WGS) entry which is preliminary data.</text>
</comment>
<keyword evidence="3 14" id="KW-0716">Sensory transduction</keyword>
<dbReference type="GO" id="GO:0005886">
    <property type="term" value="C:plasma membrane"/>
    <property type="evidence" value="ECO:0007669"/>
    <property type="project" value="UniProtKB-SubCell"/>
</dbReference>
<feature type="transmembrane region" description="Helical" evidence="14">
    <location>
        <begin position="278"/>
        <end position="297"/>
    </location>
</feature>
<feature type="transmembrane region" description="Helical" evidence="14">
    <location>
        <begin position="205"/>
        <end position="226"/>
    </location>
</feature>
<reference evidence="16" key="1">
    <citation type="thesis" date="2020" institute="ProQuest LLC" country="789 East Eisenhower Parkway, Ann Arbor, MI, USA">
        <title>Comparative Genomics and Chromosome Evolution.</title>
        <authorList>
            <person name="Mudd A.B."/>
        </authorList>
    </citation>
    <scope>NUCLEOTIDE SEQUENCE</scope>
    <source>
        <strain evidence="16">1538</strain>
        <tissue evidence="16">Blood</tissue>
    </source>
</reference>
<proteinExistence type="inferred from homology"/>
<protein>
    <recommendedName>
        <fullName evidence="14">Olfactory receptor</fullName>
    </recommendedName>
</protein>
<keyword evidence="2 14" id="KW-1003">Cell membrane</keyword>
<evidence type="ECO:0000256" key="11">
    <source>
        <dbReference type="ARBA" id="ARBA00023180"/>
    </source>
</evidence>
<sequence length="313" mass="35963">MNILQTKCSNRTQVFEFFLVGFSLLREARFYLFILIFIVYIISITANVFIIVLIINERRLHKPMYFFIGALSFLEIWYPSVTVPRLLWALLTEEVSISPSGCFTQFFFHFSLGATENFLLTVMAFDRFVAICNPLHYPVLMSPNTCILLLSGSWLGGFLVMVLPCLEVTKLSFCGCNTIDHYYCDFSPLLELSCSETYHIEKMVFVFSCFVILGCFSIIVMSYIWIIKTTFSVSASFGKSKAFSTCASHLIVVAIFYATTIFMFVRPTTGDFLYVNKILSIVPSIITPLLNPIIYTLRNKEHFTYIFINLQDR</sequence>
<evidence type="ECO:0000256" key="12">
    <source>
        <dbReference type="ARBA" id="ARBA00023224"/>
    </source>
</evidence>
<evidence type="ECO:0000256" key="14">
    <source>
        <dbReference type="RuleBase" id="RU363047"/>
    </source>
</evidence>
<evidence type="ECO:0000259" key="15">
    <source>
        <dbReference type="PROSITE" id="PS50262"/>
    </source>
</evidence>
<evidence type="ECO:0000256" key="2">
    <source>
        <dbReference type="ARBA" id="ARBA00022475"/>
    </source>
</evidence>
<keyword evidence="9" id="KW-1015">Disulfide bond</keyword>
<feature type="transmembrane region" description="Helical" evidence="14">
    <location>
        <begin position="30"/>
        <end position="53"/>
    </location>
</feature>
<dbReference type="PANTHER" id="PTHR24242:SF359">
    <property type="entry name" value="ODORANT RECEPTOR-RELATED"/>
    <property type="match status" value="1"/>
</dbReference>
<evidence type="ECO:0000256" key="8">
    <source>
        <dbReference type="ARBA" id="ARBA00023136"/>
    </source>
</evidence>
<keyword evidence="12 13" id="KW-0807">Transducer</keyword>
<keyword evidence="5 14" id="KW-0552">Olfaction</keyword>